<dbReference type="AlphaFoldDB" id="A0A0C9XKW5"/>
<organism evidence="1 2">
    <name type="scientific">Laccaria amethystina LaAM-08-1</name>
    <dbReference type="NCBI Taxonomy" id="1095629"/>
    <lineage>
        <taxon>Eukaryota</taxon>
        <taxon>Fungi</taxon>
        <taxon>Dikarya</taxon>
        <taxon>Basidiomycota</taxon>
        <taxon>Agaricomycotina</taxon>
        <taxon>Agaricomycetes</taxon>
        <taxon>Agaricomycetidae</taxon>
        <taxon>Agaricales</taxon>
        <taxon>Agaricineae</taxon>
        <taxon>Hydnangiaceae</taxon>
        <taxon>Laccaria</taxon>
    </lineage>
</organism>
<keyword evidence="2" id="KW-1185">Reference proteome</keyword>
<protein>
    <submittedName>
        <fullName evidence="1">Uncharacterized protein</fullName>
    </submittedName>
</protein>
<dbReference type="HOGENOM" id="CLU_039543_0_0_1"/>
<accession>A0A0C9XKW5</accession>
<reference evidence="2" key="2">
    <citation type="submission" date="2015-01" db="EMBL/GenBank/DDBJ databases">
        <title>Evolutionary Origins and Diversification of the Mycorrhizal Mutualists.</title>
        <authorList>
            <consortium name="DOE Joint Genome Institute"/>
            <consortium name="Mycorrhizal Genomics Consortium"/>
            <person name="Kohler A."/>
            <person name="Kuo A."/>
            <person name="Nagy L.G."/>
            <person name="Floudas D."/>
            <person name="Copeland A."/>
            <person name="Barry K.W."/>
            <person name="Cichocki N."/>
            <person name="Veneault-Fourrey C."/>
            <person name="LaButti K."/>
            <person name="Lindquist E.A."/>
            <person name="Lipzen A."/>
            <person name="Lundell T."/>
            <person name="Morin E."/>
            <person name="Murat C."/>
            <person name="Riley R."/>
            <person name="Ohm R."/>
            <person name="Sun H."/>
            <person name="Tunlid A."/>
            <person name="Henrissat B."/>
            <person name="Grigoriev I.V."/>
            <person name="Hibbett D.S."/>
            <person name="Martin F."/>
        </authorList>
    </citation>
    <scope>NUCLEOTIDE SEQUENCE [LARGE SCALE GENOMIC DNA]</scope>
    <source>
        <strain evidence="2">LaAM-08-1</strain>
    </source>
</reference>
<name>A0A0C9XKW5_9AGAR</name>
<dbReference type="EMBL" id="KN838558">
    <property type="protein sequence ID" value="KIK05676.1"/>
    <property type="molecule type" value="Genomic_DNA"/>
</dbReference>
<reference evidence="1 2" key="1">
    <citation type="submission" date="2014-04" db="EMBL/GenBank/DDBJ databases">
        <authorList>
            <consortium name="DOE Joint Genome Institute"/>
            <person name="Kuo A."/>
            <person name="Kohler A."/>
            <person name="Nagy L.G."/>
            <person name="Floudas D."/>
            <person name="Copeland A."/>
            <person name="Barry K.W."/>
            <person name="Cichocki N."/>
            <person name="Veneault-Fourrey C."/>
            <person name="LaButti K."/>
            <person name="Lindquist E.A."/>
            <person name="Lipzen A."/>
            <person name="Lundell T."/>
            <person name="Morin E."/>
            <person name="Murat C."/>
            <person name="Sun H."/>
            <person name="Tunlid A."/>
            <person name="Henrissat B."/>
            <person name="Grigoriev I.V."/>
            <person name="Hibbett D.S."/>
            <person name="Martin F."/>
            <person name="Nordberg H.P."/>
            <person name="Cantor M.N."/>
            <person name="Hua S.X."/>
        </authorList>
    </citation>
    <scope>NUCLEOTIDE SEQUENCE [LARGE SCALE GENOMIC DNA]</scope>
    <source>
        <strain evidence="1 2">LaAM-08-1</strain>
    </source>
</reference>
<dbReference type="OrthoDB" id="3188288at2759"/>
<gene>
    <name evidence="1" type="ORF">K443DRAFT_130265</name>
</gene>
<dbReference type="Proteomes" id="UP000054477">
    <property type="component" value="Unassembled WGS sequence"/>
</dbReference>
<evidence type="ECO:0000313" key="2">
    <source>
        <dbReference type="Proteomes" id="UP000054477"/>
    </source>
</evidence>
<proteinExistence type="predicted"/>
<evidence type="ECO:0000313" key="1">
    <source>
        <dbReference type="EMBL" id="KIK05676.1"/>
    </source>
</evidence>
<sequence>MADTTSDTAIAPSSRPATSIFSHLFKITSINTDPARWNKDWKKRLRSPSCQDVYVAFRDKLQRVIYAGAPDQLSPSMESLRTRALEIQKLVIDLWNVLLPDFCASWLLLEEKEQRKHLMKGLQMTCESVLPGEDSRALCPAIKFHSLLKDEGRGFIDFIRNLHKNLKQVDSDALYTLLTTARTEFTGNGMSFLGDLAHGSPGMDAVKELTKACPEVIRCENCAKSPDMFEDGVKFMLCSVCKAKHSFTVHYCSQLKGTINSPFWKYPDVSDHIRSLPHNGSGVPLEAVGFAAPDPSIRSPLLERQISLPTDDVEANYSLFDEAERPTQVETPSIVSKFMFRFIRGEAISSRALNSVEIMAEYILNHMSNHPRLSRERILQQFGRKYGEGMIEKILEFEESTKKKGFPPRMTYLDDMSKIDALPTLERMSPKNSK</sequence>